<name>A0A562QNJ8_9PSED</name>
<evidence type="ECO:0000313" key="2">
    <source>
        <dbReference type="EMBL" id="TWI58307.1"/>
    </source>
</evidence>
<dbReference type="EMBL" id="VLKY01000001">
    <property type="protein sequence ID" value="TWI58307.1"/>
    <property type="molecule type" value="Genomic_DNA"/>
</dbReference>
<feature type="compositionally biased region" description="Polar residues" evidence="1">
    <location>
        <begin position="49"/>
        <end position="58"/>
    </location>
</feature>
<reference evidence="2 3" key="1">
    <citation type="journal article" date="2015" name="Stand. Genomic Sci.">
        <title>Genomic Encyclopedia of Bacterial and Archaeal Type Strains, Phase III: the genomes of soil and plant-associated and newly described type strains.</title>
        <authorList>
            <person name="Whitman W.B."/>
            <person name="Woyke T."/>
            <person name="Klenk H.P."/>
            <person name="Zhou Y."/>
            <person name="Lilburn T.G."/>
            <person name="Beck B.J."/>
            <person name="De Vos P."/>
            <person name="Vandamme P."/>
            <person name="Eisen J.A."/>
            <person name="Garrity G."/>
            <person name="Hugenholtz P."/>
            <person name="Kyrpides N.C."/>
        </authorList>
    </citation>
    <scope>NUCLEOTIDE SEQUENCE [LARGE SCALE GENOMIC DNA]</scope>
    <source>
        <strain evidence="2 3">CGMCC 1.6858</strain>
    </source>
</reference>
<dbReference type="AlphaFoldDB" id="A0A562QNJ8"/>
<dbReference type="RefSeq" id="WP_145136178.1">
    <property type="nucleotide sequence ID" value="NZ_VLKY01000001.1"/>
</dbReference>
<gene>
    <name evidence="2" type="ORF">IQ22_00011</name>
</gene>
<evidence type="ECO:0000313" key="3">
    <source>
        <dbReference type="Proteomes" id="UP000316905"/>
    </source>
</evidence>
<proteinExistence type="predicted"/>
<dbReference type="Proteomes" id="UP000316905">
    <property type="component" value="Unassembled WGS sequence"/>
</dbReference>
<organism evidence="2 3">
    <name type="scientific">Pseudomonas duriflava</name>
    <dbReference type="NCBI Taxonomy" id="459528"/>
    <lineage>
        <taxon>Bacteria</taxon>
        <taxon>Pseudomonadati</taxon>
        <taxon>Pseudomonadota</taxon>
        <taxon>Gammaproteobacteria</taxon>
        <taxon>Pseudomonadales</taxon>
        <taxon>Pseudomonadaceae</taxon>
        <taxon>Pseudomonas</taxon>
    </lineage>
</organism>
<protein>
    <submittedName>
        <fullName evidence="2">Uncharacterized protein</fullName>
    </submittedName>
</protein>
<comment type="caution">
    <text evidence="2">The sequence shown here is derived from an EMBL/GenBank/DDBJ whole genome shotgun (WGS) entry which is preliminary data.</text>
</comment>
<accession>A0A562QNJ8</accession>
<feature type="region of interest" description="Disordered" evidence="1">
    <location>
        <begin position="49"/>
        <end position="69"/>
    </location>
</feature>
<keyword evidence="3" id="KW-1185">Reference proteome</keyword>
<sequence length="117" mass="12670">MTAWLLATSSPNVEASLNLEAVTPQQAAVELCFRGKGESIRFEMIVQSNGKAGNNRSRQAGEAKATENGSCPVRNKLGYAPQTQVSAHLKWWVDGIEQPEIEKTLGQKSSDTPGLRT</sequence>
<dbReference type="OrthoDB" id="6897707at2"/>
<evidence type="ECO:0000256" key="1">
    <source>
        <dbReference type="SAM" id="MobiDB-lite"/>
    </source>
</evidence>